<dbReference type="Gene3D" id="1.10.357.10">
    <property type="entry name" value="Tetracycline Repressor, domain 2"/>
    <property type="match status" value="1"/>
</dbReference>
<name>A0ABV3Z994_9PROT</name>
<gene>
    <name evidence="6" type="ORF">ABFZ84_14470</name>
</gene>
<keyword evidence="2 4" id="KW-0238">DNA-binding</keyword>
<evidence type="ECO:0000256" key="1">
    <source>
        <dbReference type="ARBA" id="ARBA00023015"/>
    </source>
</evidence>
<organism evidence="6 7">
    <name type="scientific">Hyphococcus lacteus</name>
    <dbReference type="NCBI Taxonomy" id="3143536"/>
    <lineage>
        <taxon>Bacteria</taxon>
        <taxon>Pseudomonadati</taxon>
        <taxon>Pseudomonadota</taxon>
        <taxon>Alphaproteobacteria</taxon>
        <taxon>Parvularculales</taxon>
        <taxon>Parvularculaceae</taxon>
        <taxon>Hyphococcus</taxon>
    </lineage>
</organism>
<dbReference type="SUPFAM" id="SSF48498">
    <property type="entry name" value="Tetracyclin repressor-like, C-terminal domain"/>
    <property type="match status" value="1"/>
</dbReference>
<evidence type="ECO:0000256" key="4">
    <source>
        <dbReference type="PROSITE-ProRule" id="PRU00335"/>
    </source>
</evidence>
<evidence type="ECO:0000313" key="7">
    <source>
        <dbReference type="Proteomes" id="UP001560685"/>
    </source>
</evidence>
<dbReference type="EMBL" id="JBEHZE010000002">
    <property type="protein sequence ID" value="MEX6634752.1"/>
    <property type="molecule type" value="Genomic_DNA"/>
</dbReference>
<dbReference type="PROSITE" id="PS50977">
    <property type="entry name" value="HTH_TETR_2"/>
    <property type="match status" value="1"/>
</dbReference>
<reference evidence="6 7" key="1">
    <citation type="submission" date="2024-05" db="EMBL/GenBank/DDBJ databases">
        <title>Three bacterial strains, DH-69, EH-24, and ECK-19 isolated from coastal sediments.</title>
        <authorList>
            <person name="Ye Y.-Q."/>
            <person name="Du Z.-J."/>
        </authorList>
    </citation>
    <scope>NUCLEOTIDE SEQUENCE [LARGE SCALE GENOMIC DNA]</scope>
    <source>
        <strain evidence="6 7">ECK-19</strain>
    </source>
</reference>
<dbReference type="SUPFAM" id="SSF46689">
    <property type="entry name" value="Homeodomain-like"/>
    <property type="match status" value="1"/>
</dbReference>
<dbReference type="PRINTS" id="PR00455">
    <property type="entry name" value="HTHTETR"/>
</dbReference>
<dbReference type="Proteomes" id="UP001560685">
    <property type="component" value="Unassembled WGS sequence"/>
</dbReference>
<proteinExistence type="predicted"/>
<dbReference type="PANTHER" id="PTHR30055:SF234">
    <property type="entry name" value="HTH-TYPE TRANSCRIPTIONAL REGULATOR BETI"/>
    <property type="match status" value="1"/>
</dbReference>
<keyword evidence="3" id="KW-0804">Transcription</keyword>
<dbReference type="Pfam" id="PF00440">
    <property type="entry name" value="TetR_N"/>
    <property type="match status" value="1"/>
</dbReference>
<evidence type="ECO:0000313" key="6">
    <source>
        <dbReference type="EMBL" id="MEX6634752.1"/>
    </source>
</evidence>
<dbReference type="InterPro" id="IPR009057">
    <property type="entry name" value="Homeodomain-like_sf"/>
</dbReference>
<dbReference type="InterPro" id="IPR050109">
    <property type="entry name" value="HTH-type_TetR-like_transc_reg"/>
</dbReference>
<dbReference type="Pfam" id="PF17940">
    <property type="entry name" value="TetR_C_31"/>
    <property type="match status" value="1"/>
</dbReference>
<dbReference type="InterPro" id="IPR036271">
    <property type="entry name" value="Tet_transcr_reg_TetR-rel_C_sf"/>
</dbReference>
<evidence type="ECO:0000256" key="2">
    <source>
        <dbReference type="ARBA" id="ARBA00023125"/>
    </source>
</evidence>
<dbReference type="RefSeq" id="WP_369314792.1">
    <property type="nucleotide sequence ID" value="NZ_JBEHZE010000002.1"/>
</dbReference>
<dbReference type="PANTHER" id="PTHR30055">
    <property type="entry name" value="HTH-TYPE TRANSCRIPTIONAL REGULATOR RUTR"/>
    <property type="match status" value="1"/>
</dbReference>
<evidence type="ECO:0000259" key="5">
    <source>
        <dbReference type="PROSITE" id="PS50977"/>
    </source>
</evidence>
<accession>A0ABV3Z994</accession>
<feature type="DNA-binding region" description="H-T-H motif" evidence="4">
    <location>
        <begin position="33"/>
        <end position="52"/>
    </location>
</feature>
<protein>
    <submittedName>
        <fullName evidence="6">TetR/AcrR family transcriptional regulator</fullName>
    </submittedName>
</protein>
<sequence>MPEGKEKNADKRRKCVLLAAERSFVASGFHGARMAQIAKEAGMSPGHIYHYFESKGQIIEELIVTHFAEKMEMVEQFEQAGDKVVDHFIENLEKNLESSSDPFWSTLMLEIFSEATRNPEIAATLEKMDAEIKNRIIEAFRKNLDVEDLEARLEIFVAIIQGIGIRNIVAPDFDQRARIQKARDVAEFLFRQDENGMRAVEKAEA</sequence>
<dbReference type="InterPro" id="IPR041583">
    <property type="entry name" value="TetR_C_31"/>
</dbReference>
<feature type="domain" description="HTH tetR-type" evidence="5">
    <location>
        <begin position="10"/>
        <end position="70"/>
    </location>
</feature>
<keyword evidence="7" id="KW-1185">Reference proteome</keyword>
<dbReference type="InterPro" id="IPR001647">
    <property type="entry name" value="HTH_TetR"/>
</dbReference>
<comment type="caution">
    <text evidence="6">The sequence shown here is derived from an EMBL/GenBank/DDBJ whole genome shotgun (WGS) entry which is preliminary data.</text>
</comment>
<keyword evidence="1" id="KW-0805">Transcription regulation</keyword>
<evidence type="ECO:0000256" key="3">
    <source>
        <dbReference type="ARBA" id="ARBA00023163"/>
    </source>
</evidence>